<dbReference type="InterPro" id="IPR002933">
    <property type="entry name" value="Peptidase_M20"/>
</dbReference>
<protein>
    <submittedName>
        <fullName evidence="4">Putative hydrolase YxeP</fullName>
        <ecNumber evidence="4">3.-.-.-</ecNumber>
    </submittedName>
</protein>
<dbReference type="FunFam" id="3.30.70.360:FF:000001">
    <property type="entry name" value="N-acetyldiaminopimelate deacetylase"/>
    <property type="match status" value="1"/>
</dbReference>
<proteinExistence type="predicted"/>
<feature type="binding site" evidence="2">
    <location>
        <position position="101"/>
    </location>
    <ligand>
        <name>Mn(2+)</name>
        <dbReference type="ChEBI" id="CHEBI:29035"/>
        <label>2</label>
    </ligand>
</feature>
<dbReference type="GO" id="GO:0046872">
    <property type="term" value="F:metal ion binding"/>
    <property type="evidence" value="ECO:0007669"/>
    <property type="project" value="UniProtKB-KW"/>
</dbReference>
<dbReference type="Pfam" id="PF07687">
    <property type="entry name" value="M20_dimer"/>
    <property type="match status" value="1"/>
</dbReference>
<reference evidence="4" key="1">
    <citation type="submission" date="2019-11" db="EMBL/GenBank/DDBJ databases">
        <authorList>
            <person name="Feng L."/>
        </authorList>
    </citation>
    <scope>NUCLEOTIDE SEQUENCE</scope>
    <source>
        <strain evidence="4">CTertiumLFYP3</strain>
    </source>
</reference>
<feature type="binding site" evidence="2">
    <location>
        <position position="353"/>
    </location>
    <ligand>
        <name>Mn(2+)</name>
        <dbReference type="ChEBI" id="CHEBI:29035"/>
        <label>2</label>
    </ligand>
</feature>
<dbReference type="PANTHER" id="PTHR11014:SF63">
    <property type="entry name" value="METALLOPEPTIDASE, PUTATIVE (AFU_ORTHOLOGUE AFUA_6G09600)-RELATED"/>
    <property type="match status" value="1"/>
</dbReference>
<dbReference type="RefSeq" id="WP_156625643.1">
    <property type="nucleotide sequence ID" value="NZ_CACRTO010000009.1"/>
</dbReference>
<feature type="binding site" evidence="2">
    <location>
        <position position="137"/>
    </location>
    <ligand>
        <name>Mn(2+)</name>
        <dbReference type="ChEBI" id="CHEBI:29035"/>
        <label>2</label>
    </ligand>
</feature>
<dbReference type="CDD" id="cd05669">
    <property type="entry name" value="M20_Acy1_YxeP-like"/>
    <property type="match status" value="1"/>
</dbReference>
<evidence type="ECO:0000259" key="3">
    <source>
        <dbReference type="Pfam" id="PF07687"/>
    </source>
</evidence>
<feature type="binding site" evidence="2">
    <location>
        <position position="103"/>
    </location>
    <ligand>
        <name>Mn(2+)</name>
        <dbReference type="ChEBI" id="CHEBI:29035"/>
        <label>2</label>
    </ligand>
</feature>
<organism evidence="4">
    <name type="scientific">Clostridium tertium</name>
    <dbReference type="NCBI Taxonomy" id="1559"/>
    <lineage>
        <taxon>Bacteria</taxon>
        <taxon>Bacillati</taxon>
        <taxon>Bacillota</taxon>
        <taxon>Clostridia</taxon>
        <taxon>Eubacteriales</taxon>
        <taxon>Clostridiaceae</taxon>
        <taxon>Clostridium</taxon>
    </lineage>
</organism>
<dbReference type="InterPro" id="IPR017439">
    <property type="entry name" value="Amidohydrolase"/>
</dbReference>
<dbReference type="EMBL" id="CACRTO010000009">
    <property type="protein sequence ID" value="VYT96111.1"/>
    <property type="molecule type" value="Genomic_DNA"/>
</dbReference>
<feature type="binding site" evidence="2">
    <location>
        <position position="161"/>
    </location>
    <ligand>
        <name>Mn(2+)</name>
        <dbReference type="ChEBI" id="CHEBI:29035"/>
        <label>2</label>
    </ligand>
</feature>
<keyword evidence="2" id="KW-0479">Metal-binding</keyword>
<dbReference type="Gene3D" id="3.30.70.360">
    <property type="match status" value="1"/>
</dbReference>
<dbReference type="EC" id="3.-.-.-" evidence="4"/>
<gene>
    <name evidence="4" type="primary">yxeP_1</name>
    <name evidence="4" type="ORF">CTLFYP3_01112</name>
</gene>
<dbReference type="NCBIfam" id="TIGR01891">
    <property type="entry name" value="amidohydrolases"/>
    <property type="match status" value="1"/>
</dbReference>
<dbReference type="InterPro" id="IPR033846">
    <property type="entry name" value="YxeP-like"/>
</dbReference>
<evidence type="ECO:0000256" key="2">
    <source>
        <dbReference type="PIRSR" id="PIRSR005962-1"/>
    </source>
</evidence>
<dbReference type="Gene3D" id="3.40.630.10">
    <property type="entry name" value="Zn peptidases"/>
    <property type="match status" value="1"/>
</dbReference>
<name>A0A6N3AWP1_9CLOT</name>
<comment type="cofactor">
    <cofactor evidence="2">
        <name>Mn(2+)</name>
        <dbReference type="ChEBI" id="CHEBI:29035"/>
    </cofactor>
    <text evidence="2">The Mn(2+) ion enhances activity.</text>
</comment>
<dbReference type="GO" id="GO:0050118">
    <property type="term" value="F:N-acetyldiaminopimelate deacetylase activity"/>
    <property type="evidence" value="ECO:0007669"/>
    <property type="project" value="UniProtKB-ARBA"/>
</dbReference>
<dbReference type="Pfam" id="PF01546">
    <property type="entry name" value="Peptidase_M20"/>
    <property type="match status" value="1"/>
</dbReference>
<dbReference type="SUPFAM" id="SSF53187">
    <property type="entry name" value="Zn-dependent exopeptidases"/>
    <property type="match status" value="1"/>
</dbReference>
<evidence type="ECO:0000256" key="1">
    <source>
        <dbReference type="ARBA" id="ARBA00022801"/>
    </source>
</evidence>
<keyword evidence="2" id="KW-0464">Manganese</keyword>
<dbReference type="PIRSF" id="PIRSF005962">
    <property type="entry name" value="Pept_M20D_amidohydro"/>
    <property type="match status" value="1"/>
</dbReference>
<dbReference type="GO" id="GO:0019877">
    <property type="term" value="P:diaminopimelate biosynthetic process"/>
    <property type="evidence" value="ECO:0007669"/>
    <property type="project" value="UniProtKB-ARBA"/>
</dbReference>
<dbReference type="SUPFAM" id="SSF55031">
    <property type="entry name" value="Bacterial exopeptidase dimerisation domain"/>
    <property type="match status" value="1"/>
</dbReference>
<dbReference type="PANTHER" id="PTHR11014">
    <property type="entry name" value="PEPTIDASE M20 FAMILY MEMBER"/>
    <property type="match status" value="1"/>
</dbReference>
<feature type="domain" description="Peptidase M20 dimerisation" evidence="3">
    <location>
        <begin position="184"/>
        <end position="262"/>
    </location>
</feature>
<accession>A0A6N3AWP1</accession>
<dbReference type="InterPro" id="IPR036264">
    <property type="entry name" value="Bact_exopeptidase_dim_dom"/>
</dbReference>
<dbReference type="InterPro" id="IPR011650">
    <property type="entry name" value="Peptidase_M20_dimer"/>
</dbReference>
<sequence>MILSINEKKLSERLIKYRRELHENPELSMKEYETTKRIRKWLEEENIKILDLPLEVGVVAEIEGDYPGPTIALRSDIDALPIVEETGLDFASKNLGVMHACGHDFHTSSILGAAILINERKSELHGKVRIIFQPAEENAKGADIIIKSGALNNVEAIFGMHNKPDLPVGTIGIKSGALMASVDRFEIDVIGVGGHAGIPDKSIDPIVVGSQIVSSLQTVVSRNLTPFSNVAISITRFQAGNTWNVIPSKAELEGTVRTFQNDIRNIIPDLMKRNVEGIASAFGAKVDFRWYPYAPSVYNDDKYTKVVTEAATELGYKVVEAKQSAGGEDFALYQTKIPGYFVWMGVGGSKEWHHPSYNLNEEALIVAARYFSDLVRKVLSEYKL</sequence>
<evidence type="ECO:0000313" key="4">
    <source>
        <dbReference type="EMBL" id="VYT96111.1"/>
    </source>
</evidence>
<dbReference type="AlphaFoldDB" id="A0A6N3AWP1"/>
<keyword evidence="1 4" id="KW-0378">Hydrolase</keyword>